<evidence type="ECO:0000313" key="2">
    <source>
        <dbReference type="EMBL" id="TQM69781.1"/>
    </source>
</evidence>
<dbReference type="RefSeq" id="WP_141970188.1">
    <property type="nucleotide sequence ID" value="NZ_VFPO01000001.1"/>
</dbReference>
<dbReference type="EMBL" id="VFPO01000001">
    <property type="protein sequence ID" value="TQM69781.1"/>
    <property type="molecule type" value="Genomic_DNA"/>
</dbReference>
<organism evidence="2 3">
    <name type="scientific">Actinomadura hallensis</name>
    <dbReference type="NCBI Taxonomy" id="337895"/>
    <lineage>
        <taxon>Bacteria</taxon>
        <taxon>Bacillati</taxon>
        <taxon>Actinomycetota</taxon>
        <taxon>Actinomycetes</taxon>
        <taxon>Streptosporangiales</taxon>
        <taxon>Thermomonosporaceae</taxon>
        <taxon>Actinomadura</taxon>
    </lineage>
</organism>
<gene>
    <name evidence="2" type="ORF">FHX41_3492</name>
</gene>
<evidence type="ECO:0000313" key="3">
    <source>
        <dbReference type="Proteomes" id="UP000316706"/>
    </source>
</evidence>
<reference evidence="2 3" key="1">
    <citation type="submission" date="2019-06" db="EMBL/GenBank/DDBJ databases">
        <title>Sequencing the genomes of 1000 actinobacteria strains.</title>
        <authorList>
            <person name="Klenk H.-P."/>
        </authorList>
    </citation>
    <scope>NUCLEOTIDE SEQUENCE [LARGE SCALE GENOMIC DNA]</scope>
    <source>
        <strain evidence="2 3">DSM 45043</strain>
    </source>
</reference>
<comment type="caution">
    <text evidence="2">The sequence shown here is derived from an EMBL/GenBank/DDBJ whole genome shotgun (WGS) entry which is preliminary data.</text>
</comment>
<dbReference type="AlphaFoldDB" id="A0A543IGS3"/>
<protein>
    <submittedName>
        <fullName evidence="2">Uncharacterized protein</fullName>
    </submittedName>
</protein>
<name>A0A543IGS3_9ACTN</name>
<proteinExistence type="predicted"/>
<feature type="region of interest" description="Disordered" evidence="1">
    <location>
        <begin position="89"/>
        <end position="117"/>
    </location>
</feature>
<accession>A0A543IGS3</accession>
<sequence>MAIQAMRAVAGLACSAVNRKAGGLWRVLSAVVEGRNAVNFERERRRTLLALLPALPAGTRLHDRRTDGGVLTIHGSPATHINVALSGNTAQGAVSPGPVPEQDRFPSGVSPAQIVGE</sequence>
<keyword evidence="3" id="KW-1185">Reference proteome</keyword>
<evidence type="ECO:0000256" key="1">
    <source>
        <dbReference type="SAM" id="MobiDB-lite"/>
    </source>
</evidence>
<dbReference type="OrthoDB" id="9925820at2"/>
<dbReference type="Proteomes" id="UP000316706">
    <property type="component" value="Unassembled WGS sequence"/>
</dbReference>